<dbReference type="OrthoDB" id="2613214at2"/>
<dbReference type="Proteomes" id="UP000251205">
    <property type="component" value="Unassembled WGS sequence"/>
</dbReference>
<dbReference type="Pfam" id="PF07110">
    <property type="entry name" value="EthD"/>
    <property type="match status" value="1"/>
</dbReference>
<dbReference type="SUPFAM" id="SSF54909">
    <property type="entry name" value="Dimeric alpha+beta barrel"/>
    <property type="match status" value="1"/>
</dbReference>
<dbReference type="InterPro" id="IPR009799">
    <property type="entry name" value="EthD_dom"/>
</dbReference>
<reference evidence="2 3" key="1">
    <citation type="submission" date="2018-06" db="EMBL/GenBank/DDBJ databases">
        <title>Whole Genome Sequence of an efficient microsymbiont, Rhizobium tropici.</title>
        <authorList>
            <person name="Srinivasan R."/>
            <person name="Singh H.V."/>
            <person name="Srivastava R."/>
            <person name="Kumari B."/>
            <person name="Radhakrishna A."/>
        </authorList>
    </citation>
    <scope>NUCLEOTIDE SEQUENCE [LARGE SCALE GENOMIC DNA]</scope>
    <source>
        <strain evidence="2 3">IGFRI Rhizo-19</strain>
    </source>
</reference>
<feature type="domain" description="EthD" evidence="1">
    <location>
        <begin position="13"/>
        <end position="108"/>
    </location>
</feature>
<dbReference type="AlphaFoldDB" id="A0A329YKQ0"/>
<organism evidence="2 3">
    <name type="scientific">Rhizobium tropici</name>
    <dbReference type="NCBI Taxonomy" id="398"/>
    <lineage>
        <taxon>Bacteria</taxon>
        <taxon>Pseudomonadati</taxon>
        <taxon>Pseudomonadota</taxon>
        <taxon>Alphaproteobacteria</taxon>
        <taxon>Hyphomicrobiales</taxon>
        <taxon>Rhizobiaceae</taxon>
        <taxon>Rhizobium/Agrobacterium group</taxon>
        <taxon>Rhizobium</taxon>
    </lineage>
</organism>
<evidence type="ECO:0000313" key="3">
    <source>
        <dbReference type="Proteomes" id="UP000251205"/>
    </source>
</evidence>
<comment type="caution">
    <text evidence="2">The sequence shown here is derived from an EMBL/GenBank/DDBJ whole genome shotgun (WGS) entry which is preliminary data.</text>
</comment>
<evidence type="ECO:0000313" key="2">
    <source>
        <dbReference type="EMBL" id="RAX41160.1"/>
    </source>
</evidence>
<dbReference type="EMBL" id="QMKK01000032">
    <property type="protein sequence ID" value="RAX41160.1"/>
    <property type="molecule type" value="Genomic_DNA"/>
</dbReference>
<sequence length="221" mass="24529">MTIKLMMFGRRSPGQTLAEHRHHMKDVHGRIVLDYIAADPQNAPRKYAQNHGLDGVFAADDAAPVALCLGLDFVTQLWFEDIGSVKASRETPFYNERLRPDEPRFVDNANVVGQPFAEERVREPASALIDLKLFVVRPAGAAAVDLVDRISSSDAAYSGYCRNTAVTPGPIAVVDEFWARYEVEAARLLHHCRQALETGETDGGRSAAYLIAREYRLFAGR</sequence>
<protein>
    <recommendedName>
        <fullName evidence="1">EthD domain-containing protein</fullName>
    </recommendedName>
</protein>
<dbReference type="InterPro" id="IPR011008">
    <property type="entry name" value="Dimeric_a/b-barrel"/>
</dbReference>
<name>A0A329YKQ0_RHITR</name>
<evidence type="ECO:0000259" key="1">
    <source>
        <dbReference type="Pfam" id="PF07110"/>
    </source>
</evidence>
<gene>
    <name evidence="2" type="ORF">DQ393_12900</name>
</gene>
<dbReference type="GO" id="GO:0016491">
    <property type="term" value="F:oxidoreductase activity"/>
    <property type="evidence" value="ECO:0007669"/>
    <property type="project" value="InterPro"/>
</dbReference>
<proteinExistence type="predicted"/>
<accession>A0A329YKQ0</accession>
<dbReference type="Gene3D" id="3.30.70.100">
    <property type="match status" value="1"/>
</dbReference>
<dbReference type="RefSeq" id="WP_112342176.1">
    <property type="nucleotide sequence ID" value="NZ_QMKK01000032.1"/>
</dbReference>